<keyword evidence="3" id="KW-1185">Reference proteome</keyword>
<dbReference type="Gene3D" id="3.40.50.300">
    <property type="entry name" value="P-loop containing nucleotide triphosphate hydrolases"/>
    <property type="match status" value="1"/>
</dbReference>
<accession>A0A368FIP4</accession>
<dbReference type="GO" id="GO:0150105">
    <property type="term" value="P:protein localization to cell-cell junction"/>
    <property type="evidence" value="ECO:0007669"/>
    <property type="project" value="TreeGrafter"/>
</dbReference>
<dbReference type="GO" id="GO:0005886">
    <property type="term" value="C:plasma membrane"/>
    <property type="evidence" value="ECO:0007669"/>
    <property type="project" value="TreeGrafter"/>
</dbReference>
<reference evidence="2 3" key="1">
    <citation type="submission" date="2014-10" db="EMBL/GenBank/DDBJ databases">
        <title>Draft genome of the hookworm Ancylostoma caninum.</title>
        <authorList>
            <person name="Mitreva M."/>
        </authorList>
    </citation>
    <scope>NUCLEOTIDE SEQUENCE [LARGE SCALE GENOMIC DNA]</scope>
    <source>
        <strain evidence="2 3">Baltimore</strain>
    </source>
</reference>
<dbReference type="InterPro" id="IPR027417">
    <property type="entry name" value="P-loop_NTPase"/>
</dbReference>
<dbReference type="GO" id="GO:0045216">
    <property type="term" value="P:cell-cell junction organization"/>
    <property type="evidence" value="ECO:0007669"/>
    <property type="project" value="TreeGrafter"/>
</dbReference>
<dbReference type="PANTHER" id="PTHR13865:SF28">
    <property type="entry name" value="POLYCHAETOID, ISOFORM O"/>
    <property type="match status" value="1"/>
</dbReference>
<feature type="region of interest" description="Disordered" evidence="1">
    <location>
        <begin position="85"/>
        <end position="112"/>
    </location>
</feature>
<feature type="compositionally biased region" description="Basic and acidic residues" evidence="1">
    <location>
        <begin position="88"/>
        <end position="105"/>
    </location>
</feature>
<evidence type="ECO:0000313" key="3">
    <source>
        <dbReference type="Proteomes" id="UP000252519"/>
    </source>
</evidence>
<dbReference type="EMBL" id="JOJR01001452">
    <property type="protein sequence ID" value="RCN30849.1"/>
    <property type="molecule type" value="Genomic_DNA"/>
</dbReference>
<dbReference type="GO" id="GO:0098609">
    <property type="term" value="P:cell-cell adhesion"/>
    <property type="evidence" value="ECO:0007669"/>
    <property type="project" value="TreeGrafter"/>
</dbReference>
<dbReference type="GO" id="GO:0050839">
    <property type="term" value="F:cell adhesion molecule binding"/>
    <property type="evidence" value="ECO:0007669"/>
    <property type="project" value="TreeGrafter"/>
</dbReference>
<evidence type="ECO:0000313" key="2">
    <source>
        <dbReference type="EMBL" id="RCN30849.1"/>
    </source>
</evidence>
<dbReference type="OrthoDB" id="418634at2759"/>
<dbReference type="AlphaFoldDB" id="A0A368FIP4"/>
<name>A0A368FIP4_ANCCA</name>
<organism evidence="2 3">
    <name type="scientific">Ancylostoma caninum</name>
    <name type="common">Dog hookworm</name>
    <dbReference type="NCBI Taxonomy" id="29170"/>
    <lineage>
        <taxon>Eukaryota</taxon>
        <taxon>Metazoa</taxon>
        <taxon>Ecdysozoa</taxon>
        <taxon>Nematoda</taxon>
        <taxon>Chromadorea</taxon>
        <taxon>Rhabditida</taxon>
        <taxon>Rhabditina</taxon>
        <taxon>Rhabditomorpha</taxon>
        <taxon>Strongyloidea</taxon>
        <taxon>Ancylostomatidae</taxon>
        <taxon>Ancylostomatinae</taxon>
        <taxon>Ancylostoma</taxon>
    </lineage>
</organism>
<protein>
    <submittedName>
        <fullName evidence="2">Uncharacterized protein</fullName>
    </submittedName>
</protein>
<comment type="caution">
    <text evidence="2">The sequence shown here is derived from an EMBL/GenBank/DDBJ whole genome shotgun (WGS) entry which is preliminary data.</text>
</comment>
<proteinExistence type="predicted"/>
<dbReference type="GO" id="GO:0005923">
    <property type="term" value="C:bicellular tight junction"/>
    <property type="evidence" value="ECO:0007669"/>
    <property type="project" value="TreeGrafter"/>
</dbReference>
<gene>
    <name evidence="2" type="ORF">ANCCAN_23379</name>
</gene>
<dbReference type="Proteomes" id="UP000252519">
    <property type="component" value="Unassembled WGS sequence"/>
</dbReference>
<sequence>MLQLNAPHVSSRKLADQAAQIKKHHAHLLSATVDATNEEAWFDALRDLVIHLQQRRLWMPEFPPNLPLEDVLLFPLSSKGVNYDSDMESSKGDYADYSMRREDSTTRGPPNAMSRWVHLRLGQQSVDGSVVDRLTALK</sequence>
<evidence type="ECO:0000256" key="1">
    <source>
        <dbReference type="SAM" id="MobiDB-lite"/>
    </source>
</evidence>
<dbReference type="PANTHER" id="PTHR13865">
    <property type="entry name" value="TIGHT JUNCTION PROTEIN"/>
    <property type="match status" value="1"/>
</dbReference>
<dbReference type="STRING" id="29170.A0A368FIP4"/>